<feature type="compositionally biased region" description="Polar residues" evidence="1">
    <location>
        <begin position="967"/>
        <end position="976"/>
    </location>
</feature>
<feature type="compositionally biased region" description="Pro residues" evidence="1">
    <location>
        <begin position="1637"/>
        <end position="1648"/>
    </location>
</feature>
<feature type="compositionally biased region" description="Low complexity" evidence="1">
    <location>
        <begin position="1057"/>
        <end position="1071"/>
    </location>
</feature>
<feature type="compositionally biased region" description="Basic and acidic residues" evidence="1">
    <location>
        <begin position="1037"/>
        <end position="1053"/>
    </location>
</feature>
<feature type="compositionally biased region" description="Acidic residues" evidence="1">
    <location>
        <begin position="490"/>
        <end position="512"/>
    </location>
</feature>
<protein>
    <recommendedName>
        <fullName evidence="2">PPM-type phosphatase domain-containing protein</fullName>
    </recommendedName>
</protein>
<proteinExistence type="predicted"/>
<dbReference type="PANTHER" id="PTHR47992">
    <property type="entry name" value="PROTEIN PHOSPHATASE"/>
    <property type="match status" value="1"/>
</dbReference>
<feature type="compositionally biased region" description="Basic and acidic residues" evidence="1">
    <location>
        <begin position="188"/>
        <end position="198"/>
    </location>
</feature>
<feature type="compositionally biased region" description="Polar residues" evidence="1">
    <location>
        <begin position="389"/>
        <end position="399"/>
    </location>
</feature>
<feature type="compositionally biased region" description="Basic and acidic residues" evidence="1">
    <location>
        <begin position="99"/>
        <end position="115"/>
    </location>
</feature>
<feature type="region of interest" description="Disordered" evidence="1">
    <location>
        <begin position="716"/>
        <end position="783"/>
    </location>
</feature>
<feature type="region of interest" description="Disordered" evidence="1">
    <location>
        <begin position="2244"/>
        <end position="2299"/>
    </location>
</feature>
<feature type="region of interest" description="Disordered" evidence="1">
    <location>
        <begin position="1637"/>
        <end position="1953"/>
    </location>
</feature>
<dbReference type="Pfam" id="PF00481">
    <property type="entry name" value="PP2C"/>
    <property type="match status" value="2"/>
</dbReference>
<evidence type="ECO:0000313" key="3">
    <source>
        <dbReference type="EMBL" id="CEM54363.1"/>
    </source>
</evidence>
<feature type="region of interest" description="Disordered" evidence="1">
    <location>
        <begin position="136"/>
        <end position="210"/>
    </location>
</feature>
<feature type="region of interest" description="Disordered" evidence="1">
    <location>
        <begin position="48"/>
        <end position="123"/>
    </location>
</feature>
<feature type="region of interest" description="Disordered" evidence="1">
    <location>
        <begin position="931"/>
        <end position="976"/>
    </location>
</feature>
<feature type="compositionally biased region" description="Low complexity" evidence="1">
    <location>
        <begin position="946"/>
        <end position="955"/>
    </location>
</feature>
<feature type="compositionally biased region" description="Polar residues" evidence="1">
    <location>
        <begin position="327"/>
        <end position="343"/>
    </location>
</feature>
<dbReference type="SUPFAM" id="SSF81606">
    <property type="entry name" value="PP2C-like"/>
    <property type="match status" value="1"/>
</dbReference>
<dbReference type="SMART" id="SM00332">
    <property type="entry name" value="PP2Cc"/>
    <property type="match status" value="1"/>
</dbReference>
<feature type="region of interest" description="Disordered" evidence="1">
    <location>
        <begin position="892"/>
        <end position="911"/>
    </location>
</feature>
<feature type="compositionally biased region" description="Polar residues" evidence="1">
    <location>
        <begin position="1763"/>
        <end position="1783"/>
    </location>
</feature>
<dbReference type="EMBL" id="CDMZ01005781">
    <property type="protein sequence ID" value="CEM54363.1"/>
    <property type="molecule type" value="Genomic_DNA"/>
</dbReference>
<feature type="compositionally biased region" description="Basic and acidic residues" evidence="1">
    <location>
        <begin position="440"/>
        <end position="457"/>
    </location>
</feature>
<dbReference type="VEuPathDB" id="CryptoDB:Cvel_12718"/>
<dbReference type="InterPro" id="IPR036457">
    <property type="entry name" value="PPM-type-like_dom_sf"/>
</dbReference>
<feature type="compositionally biased region" description="Low complexity" evidence="1">
    <location>
        <begin position="996"/>
        <end position="1018"/>
    </location>
</feature>
<name>A0A0G4IB14_9ALVE</name>
<feature type="compositionally biased region" description="Basic and acidic residues" evidence="1">
    <location>
        <begin position="1433"/>
        <end position="1449"/>
    </location>
</feature>
<dbReference type="Gene3D" id="3.60.40.10">
    <property type="entry name" value="PPM-type phosphatase domain"/>
    <property type="match status" value="2"/>
</dbReference>
<gene>
    <name evidence="3" type="ORF">Cvel_12718</name>
</gene>
<feature type="compositionally biased region" description="Low complexity" evidence="1">
    <location>
        <begin position="1862"/>
        <end position="1871"/>
    </location>
</feature>
<feature type="compositionally biased region" description="Low complexity" evidence="1">
    <location>
        <begin position="136"/>
        <end position="149"/>
    </location>
</feature>
<evidence type="ECO:0000259" key="2">
    <source>
        <dbReference type="PROSITE" id="PS51746"/>
    </source>
</evidence>
<sequence length="2338" mass="246934">MSRRDGPLFGISCSIGRRAKMEDAFVVIDSEGWRRQWRELVEISRCQTEKGGRTDSDRERAETGSAATDLTGRREREESATVNGVEGSAGLRVLSGEGVEEKGGAAKGEAKDGGGDRGGTFSRVSTTVSDRLELKSSCSKSASGDSSVSVPFVLEAGKEERECVDGSEESEETEEEGEDRGSGRLSRGTREAEQRGETVTESGLEEQCNPQSHAFCPSNFLLHVNREEEGGGDVTMTALDEQEGAGGLEPEEKQKGLLRTCAAASPLCASMETDAGDSPPPSLSPCRSPLTLANKASEDTPISALPIVYRQQCGEAGRTLRGKFVHSSAQNGSVQSSPTQSDPEQLPRENPHARGPRGAPVIPSCQPSVDLSSPAHSRVSRRSPLPSPCNMTPPSSAQGGQDAEGLDLCGGKMRQASSSLLHSETCEHSRSLFSSTLVQLRDETANDGGKDSDDESRMAQCKGWAGKGENGGGGRERAKNQCRSPVGDWGVEEEGVAVDIQKDEDEDNETLESEWPAFVPRFSPLPFSLPPQPPTAALPASSTARLTVPSSFHVSSGQVGKGGGTEAPTVQLREGEGLRQSQREKDKGGCCTIPVEAQAESRADKIGMKEERRKSTHTMMDMGEQLKRDREGKASGTEPEGKIGPALSVILMLQFLMGTVEVGSRISRESFTPRESLDSLPGAVLKAFTDLDGAYERILRGTDPRLQLRCVESGAVGAPSAPPFGSPSVRSSGRARGVEGDSLHRSACSGSVSSSTSSGGVWRTPLGRGSAHSQGEGDTIAPSASLSHFDATRPVRSRALNVSYSNSHSSGRLAGLLCDVKKCSASELFFDGAMQAAAMFSHHQQQWNSAAADSLFPKTPLLDDVAESEEKGGGSAVPLRRGGLRAFEGVQEEEEVDGINNRQASVSASPPLRAQSSECCSLSAAPRSVSQTAATPSAVPLPPHPSSFSSSASSSDPPPASPIPTQECESTQQVGSFAAQTGRLVTRAVASFAPFSFPAPNSSSFPSPSPSMLLSSRSAGEDDREVLTRSPHAGEGGGKERASDDGSGEHRQSETMSPGDASISRSSASLSPVGGRQEEESPPEASFALCSSPCTEEETVPVAPPNEDGGGIMPPCSQEALSLGRLPRAEPVSFGVPLPGPPFQGGAGPSGSGDRSPSLSPLSSHQAAPRAPAPFSELQPHSLSLSLSQTTQHQPAPVMLSGLQASLSHHPNSQIGKQLAAFPPAAPTPACSFPLRRAHTLAGGPDSLPTAKTRSSRQELFEFFRGGPQPQTAGSTALVALLCEQEQRLVLANLGDCRAVLAREKEKAPLKRGSGVGGEGTAEKGGDSETNAAAKTGELKRRESVGGQSAKSGVSEGQASVSSGGTSATLPVSHASSEEELEGGLQTIMGGGSGDPDICAGEGTRGESSHMDIDSSHEEVGEEEETFDEEPSESEHGEEYGIFEETERDRRRREERRPHSIDPLSKSPDGTAASARVLAHVKRADSNGIDERLHGALGQQKHRRWQQRGRAPPIGSLESIRLTFDHKPDRKDERLRIERGGGSVVHKGCARLAAEGLNRRLAVSRALGDFDVKDAHARLLLAEPECSAVNLCPLDRFLVLATDGVWDVLSDEDAVEIVAKTIWPKRAAWVRVKAGPPHPPLDPLPGHPVLPCSSEEKERTGERGQGANPQPRRKLVPPGVLPANRATVAAKTSGNTQHTNAPNPHGGPQARTHGLKRVPAPSHHSGPGKSTAQGPREAKSGTGPCLSPSQRCQAHRRVPQPRQVCSPTNRSPHWLSKKQNLQPASPPCNPLRSSSIPAASPPPAESVQDDDRGPEDSAETLGRALRNPPSPSDIPSAFCTPSAESSLLLSPAAKGKGKEGTSSCRCSMRGFSGRGRRRPLTSSPPSCNVRRQRQRAQTSSGSPFEIPRGRGEGSAQVSPHANPRLGVSGDGSLSAEPGVAPSFLPISRSQTTPPRLLAETSKEAESLDEDMLTYGEGEKEALGLGIGGRGFSRIGVGLLRLQESGEERREACTFPVDRESSRSPFALSHPLSPSVPLERALESASSQLFPPVEEQSCRGAGGRVQNRNKFCSSIHHSSSNSMEGKSFPTANRSSQIFPEASAEESSERDRHRRACEDFLFAGFAGRSHTEQPLVVQRTSSTGAASCSAASCRAEAERKEDGPHILQGKGVACGMKAGEEVADGEALRSPPSAVPPAHSCESWLSSRGGCCLSLSADDFRVPPPPSASAFPRAADNAERETPGVNLTAVGQQQHRQRGGERESGPASSVVDVGRDLQRRRTRVESSVGREGGSQLEPEPESVYYPWRERVREAAEAVISAAFERGSQDNMTCVVLLLKK</sequence>
<feature type="region of interest" description="Disordered" evidence="1">
    <location>
        <begin position="2074"/>
        <end position="2109"/>
    </location>
</feature>
<feature type="domain" description="PPM-type phosphatase" evidence="2">
    <location>
        <begin position="1197"/>
        <end position="2336"/>
    </location>
</feature>
<dbReference type="GO" id="GO:0004722">
    <property type="term" value="F:protein serine/threonine phosphatase activity"/>
    <property type="evidence" value="ECO:0007669"/>
    <property type="project" value="InterPro"/>
</dbReference>
<feature type="compositionally biased region" description="Basic and acidic residues" evidence="1">
    <location>
        <begin position="48"/>
        <end position="62"/>
    </location>
</feature>
<organism evidence="3">
    <name type="scientific">Chromera velia CCMP2878</name>
    <dbReference type="NCBI Taxonomy" id="1169474"/>
    <lineage>
        <taxon>Eukaryota</taxon>
        <taxon>Sar</taxon>
        <taxon>Alveolata</taxon>
        <taxon>Colpodellida</taxon>
        <taxon>Chromeraceae</taxon>
        <taxon>Chromera</taxon>
    </lineage>
</organism>
<feature type="compositionally biased region" description="Polar residues" evidence="1">
    <location>
        <begin position="1690"/>
        <end position="1702"/>
    </location>
</feature>
<feature type="compositionally biased region" description="Polar residues" evidence="1">
    <location>
        <begin position="900"/>
        <end position="911"/>
    </location>
</feature>
<feature type="compositionally biased region" description="Polar residues" evidence="1">
    <location>
        <begin position="1153"/>
        <end position="1166"/>
    </location>
</feature>
<feature type="region of interest" description="Disordered" evidence="1">
    <location>
        <begin position="435"/>
        <end position="512"/>
    </location>
</feature>
<feature type="region of interest" description="Disordered" evidence="1">
    <location>
        <begin position="320"/>
        <end position="409"/>
    </location>
</feature>
<dbReference type="InterPro" id="IPR015655">
    <property type="entry name" value="PP2C"/>
</dbReference>
<feature type="compositionally biased region" description="Basic and acidic residues" evidence="1">
    <location>
        <begin position="1404"/>
        <end position="1419"/>
    </location>
</feature>
<dbReference type="InterPro" id="IPR001932">
    <property type="entry name" value="PPM-type_phosphatase-like_dom"/>
</dbReference>
<reference evidence="3" key="1">
    <citation type="submission" date="2014-11" db="EMBL/GenBank/DDBJ databases">
        <authorList>
            <person name="Otto D Thomas"/>
            <person name="Naeem Raeece"/>
        </authorList>
    </citation>
    <scope>NUCLEOTIDE SEQUENCE</scope>
</reference>
<feature type="region of interest" description="Disordered" evidence="1">
    <location>
        <begin position="996"/>
        <end position="1177"/>
    </location>
</feature>
<accession>A0A0G4IB14</accession>
<feature type="compositionally biased region" description="Polar residues" evidence="1">
    <location>
        <begin position="365"/>
        <end position="375"/>
    </location>
</feature>
<feature type="compositionally biased region" description="Acidic residues" evidence="1">
    <location>
        <begin position="165"/>
        <end position="178"/>
    </location>
</feature>
<feature type="region of interest" description="Disordered" evidence="1">
    <location>
        <begin position="270"/>
        <end position="304"/>
    </location>
</feature>
<feature type="compositionally biased region" description="Low complexity" evidence="1">
    <location>
        <begin position="749"/>
        <end position="761"/>
    </location>
</feature>
<feature type="compositionally biased region" description="Polar residues" evidence="1">
    <location>
        <begin position="1346"/>
        <end position="1370"/>
    </location>
</feature>
<feature type="region of interest" description="Disordered" evidence="1">
    <location>
        <begin position="1307"/>
        <end position="1472"/>
    </location>
</feature>
<evidence type="ECO:0000256" key="1">
    <source>
        <dbReference type="SAM" id="MobiDB-lite"/>
    </source>
</evidence>
<dbReference type="CDD" id="cd00143">
    <property type="entry name" value="PP2Cc"/>
    <property type="match status" value="1"/>
</dbReference>
<dbReference type="PROSITE" id="PS51746">
    <property type="entry name" value="PPM_2"/>
    <property type="match status" value="1"/>
</dbReference>
<feature type="compositionally biased region" description="Low complexity" evidence="1">
    <location>
        <begin position="1841"/>
        <end position="1853"/>
    </location>
</feature>
<feature type="compositionally biased region" description="Acidic residues" evidence="1">
    <location>
        <begin position="1420"/>
        <end position="1432"/>
    </location>
</feature>